<evidence type="ECO:0000256" key="2">
    <source>
        <dbReference type="ARBA" id="ARBA00022729"/>
    </source>
</evidence>
<keyword evidence="3" id="KW-0560">Oxidoreductase</keyword>
<evidence type="ECO:0000256" key="3">
    <source>
        <dbReference type="ARBA" id="ARBA00023002"/>
    </source>
</evidence>
<evidence type="ECO:0000259" key="8">
    <source>
        <dbReference type="Pfam" id="PF13462"/>
    </source>
</evidence>
<dbReference type="AlphaFoldDB" id="A0A919RBD1"/>
<evidence type="ECO:0000256" key="4">
    <source>
        <dbReference type="ARBA" id="ARBA00023157"/>
    </source>
</evidence>
<dbReference type="InterPro" id="IPR036249">
    <property type="entry name" value="Thioredoxin-like_sf"/>
</dbReference>
<keyword evidence="7" id="KW-0472">Membrane</keyword>
<reference evidence="9" key="1">
    <citation type="submission" date="2021-01" db="EMBL/GenBank/DDBJ databases">
        <title>Whole genome shotgun sequence of Sinosporangium siamense NBRC 109515.</title>
        <authorList>
            <person name="Komaki H."/>
            <person name="Tamura T."/>
        </authorList>
    </citation>
    <scope>NUCLEOTIDE SEQUENCE</scope>
    <source>
        <strain evidence="9">NBRC 109515</strain>
    </source>
</reference>
<feature type="domain" description="Thioredoxin-like fold" evidence="8">
    <location>
        <begin position="86"/>
        <end position="234"/>
    </location>
</feature>
<feature type="region of interest" description="Disordered" evidence="6">
    <location>
        <begin position="1"/>
        <end position="25"/>
    </location>
</feature>
<evidence type="ECO:0000313" key="9">
    <source>
        <dbReference type="EMBL" id="GII90372.1"/>
    </source>
</evidence>
<dbReference type="EMBL" id="BOOW01000006">
    <property type="protein sequence ID" value="GII90372.1"/>
    <property type="molecule type" value="Genomic_DNA"/>
</dbReference>
<sequence>MGKGARDQSARERIKAQREAERKQDQRRRIATIATVGIVGLAAVGAGWWYAASRSTPETIAQSLAPITVTSDGTAVMAKPGVDRPVIDIFEDFQCPACKQLEETSGSTLKNLAAEGKAKVVFHPVTIFPEQMNRGITRANSVRAGAAMRCVSDGQQWLALHDKLFKEQPSEQAEGFKVDDIVAWGEAAGVTASGFAECVTSQKEAKAHLDYGATIKIQGTPTVRLNGKDLDNRVAFNPQALREAVINAGG</sequence>
<protein>
    <submittedName>
        <fullName evidence="9">Membrane protein</fullName>
    </submittedName>
</protein>
<dbReference type="SUPFAM" id="SSF52833">
    <property type="entry name" value="Thioredoxin-like"/>
    <property type="match status" value="1"/>
</dbReference>
<dbReference type="PANTHER" id="PTHR13887">
    <property type="entry name" value="GLUTATHIONE S-TRANSFERASE KAPPA"/>
    <property type="match status" value="1"/>
</dbReference>
<keyword evidence="7" id="KW-0812">Transmembrane</keyword>
<evidence type="ECO:0000256" key="7">
    <source>
        <dbReference type="SAM" id="Phobius"/>
    </source>
</evidence>
<accession>A0A919RBD1</accession>
<dbReference type="PANTHER" id="PTHR13887:SF14">
    <property type="entry name" value="DISULFIDE BOND FORMATION PROTEIN D"/>
    <property type="match status" value="1"/>
</dbReference>
<keyword evidence="7" id="KW-1133">Transmembrane helix</keyword>
<dbReference type="CDD" id="cd02972">
    <property type="entry name" value="DsbA_family"/>
    <property type="match status" value="1"/>
</dbReference>
<evidence type="ECO:0000313" key="10">
    <source>
        <dbReference type="Proteomes" id="UP000606172"/>
    </source>
</evidence>
<name>A0A919RBD1_9ACTN</name>
<keyword evidence="10" id="KW-1185">Reference proteome</keyword>
<comment type="caution">
    <text evidence="9">The sequence shown here is derived from an EMBL/GenBank/DDBJ whole genome shotgun (WGS) entry which is preliminary data.</text>
</comment>
<dbReference type="InterPro" id="IPR012336">
    <property type="entry name" value="Thioredoxin-like_fold"/>
</dbReference>
<comment type="similarity">
    <text evidence="1">Belongs to the thioredoxin family. DsbA subfamily.</text>
</comment>
<dbReference type="Pfam" id="PF13462">
    <property type="entry name" value="Thioredoxin_4"/>
    <property type="match status" value="1"/>
</dbReference>
<gene>
    <name evidence="9" type="ORF">Ssi02_06030</name>
</gene>
<keyword evidence="5" id="KW-0676">Redox-active center</keyword>
<feature type="transmembrane region" description="Helical" evidence="7">
    <location>
        <begin position="30"/>
        <end position="51"/>
    </location>
</feature>
<keyword evidence="4" id="KW-1015">Disulfide bond</keyword>
<dbReference type="RefSeq" id="WP_204020739.1">
    <property type="nucleotide sequence ID" value="NZ_BOOW01000006.1"/>
</dbReference>
<dbReference type="GO" id="GO:0016491">
    <property type="term" value="F:oxidoreductase activity"/>
    <property type="evidence" value="ECO:0007669"/>
    <property type="project" value="UniProtKB-KW"/>
</dbReference>
<dbReference type="Proteomes" id="UP000606172">
    <property type="component" value="Unassembled WGS sequence"/>
</dbReference>
<proteinExistence type="inferred from homology"/>
<evidence type="ECO:0000256" key="6">
    <source>
        <dbReference type="SAM" id="MobiDB-lite"/>
    </source>
</evidence>
<evidence type="ECO:0000256" key="1">
    <source>
        <dbReference type="ARBA" id="ARBA00005791"/>
    </source>
</evidence>
<dbReference type="Gene3D" id="3.40.30.10">
    <property type="entry name" value="Glutaredoxin"/>
    <property type="match status" value="1"/>
</dbReference>
<keyword evidence="2" id="KW-0732">Signal</keyword>
<organism evidence="9 10">
    <name type="scientific">Sinosporangium siamense</name>
    <dbReference type="NCBI Taxonomy" id="1367973"/>
    <lineage>
        <taxon>Bacteria</taxon>
        <taxon>Bacillati</taxon>
        <taxon>Actinomycetota</taxon>
        <taxon>Actinomycetes</taxon>
        <taxon>Streptosporangiales</taxon>
        <taxon>Streptosporangiaceae</taxon>
        <taxon>Sinosporangium</taxon>
    </lineage>
</organism>
<evidence type="ECO:0000256" key="5">
    <source>
        <dbReference type="ARBA" id="ARBA00023284"/>
    </source>
</evidence>